<dbReference type="Gene3D" id="1.25.40.10">
    <property type="entry name" value="Tetratricopeptide repeat domain"/>
    <property type="match status" value="1"/>
</dbReference>
<evidence type="ECO:0000313" key="2">
    <source>
        <dbReference type="EMBL" id="GIJ67973.1"/>
    </source>
</evidence>
<dbReference type="GO" id="GO:0003677">
    <property type="term" value="F:DNA binding"/>
    <property type="evidence" value="ECO:0007669"/>
    <property type="project" value="InterPro"/>
</dbReference>
<dbReference type="EMBL" id="BOPH01000034">
    <property type="protein sequence ID" value="GIJ67973.1"/>
    <property type="molecule type" value="Genomic_DNA"/>
</dbReference>
<dbReference type="InterPro" id="IPR010982">
    <property type="entry name" value="Lambda_DNA-bd_dom_sf"/>
</dbReference>
<dbReference type="SMART" id="SM00530">
    <property type="entry name" value="HTH_XRE"/>
    <property type="match status" value="1"/>
</dbReference>
<organism evidence="2 3">
    <name type="scientific">Virgisporangium ochraceum</name>
    <dbReference type="NCBI Taxonomy" id="65505"/>
    <lineage>
        <taxon>Bacteria</taxon>
        <taxon>Bacillati</taxon>
        <taxon>Actinomycetota</taxon>
        <taxon>Actinomycetes</taxon>
        <taxon>Micromonosporales</taxon>
        <taxon>Micromonosporaceae</taxon>
        <taxon>Virgisporangium</taxon>
    </lineage>
</organism>
<gene>
    <name evidence="2" type="ORF">Voc01_028900</name>
</gene>
<name>A0A8J3ZTW2_9ACTN</name>
<dbReference type="InterPro" id="IPR011990">
    <property type="entry name" value="TPR-like_helical_dom_sf"/>
</dbReference>
<proteinExistence type="predicted"/>
<dbReference type="PROSITE" id="PS50943">
    <property type="entry name" value="HTH_CROC1"/>
    <property type="match status" value="1"/>
</dbReference>
<dbReference type="Proteomes" id="UP000635606">
    <property type="component" value="Unassembled WGS sequence"/>
</dbReference>
<evidence type="ECO:0000313" key="3">
    <source>
        <dbReference type="Proteomes" id="UP000635606"/>
    </source>
</evidence>
<dbReference type="CDD" id="cd00093">
    <property type="entry name" value="HTH_XRE"/>
    <property type="match status" value="1"/>
</dbReference>
<accession>A0A8J3ZTW2</accession>
<protein>
    <submittedName>
        <fullName evidence="2">Transcriptional regulator</fullName>
    </submittedName>
</protein>
<dbReference type="SUPFAM" id="SSF48452">
    <property type="entry name" value="TPR-like"/>
    <property type="match status" value="1"/>
</dbReference>
<feature type="domain" description="HTH cro/C1-type" evidence="1">
    <location>
        <begin position="12"/>
        <end position="68"/>
    </location>
</feature>
<sequence length="402" mass="44498">MEIDECAVGQRIASHRVRRGLTQAELAGLVGISLSMMKKIESGDRLVTRFSQLIQFAEALRIKDLRELTGVPLSLLPDGRRGHPATNAVYAAVMQRHPPVGEVLRPALLAERVERTWQAWQTASAFRYDMVGQALPALVTDVEAALWQSTGDERRSILRLSSTLYQLVRTWTKRVGEYELSLVAADRAVTYALDADDPDLAGASAWNLAMILSAQGRTEQARAVLHRAIEELKPRLDGCDPARLAVFGGLHLLAATEAARDDHIAEASRLLDVADSIAARTGETNHHRMVFGPTNVALHRVSAAVELGRTIEALEITEQVAIGNSPAVERRLTFRLDAARCYVRKNEDVAAIHMIERIHRESPEELRYSSVVRETLRQLWGRRKPATEAELRPLVAAANLTT</sequence>
<reference evidence="2" key="1">
    <citation type="submission" date="2021-01" db="EMBL/GenBank/DDBJ databases">
        <title>Whole genome shotgun sequence of Virgisporangium ochraceum NBRC 16418.</title>
        <authorList>
            <person name="Komaki H."/>
            <person name="Tamura T."/>
        </authorList>
    </citation>
    <scope>NUCLEOTIDE SEQUENCE</scope>
    <source>
        <strain evidence="2">NBRC 16418</strain>
    </source>
</reference>
<dbReference type="SUPFAM" id="SSF47413">
    <property type="entry name" value="lambda repressor-like DNA-binding domains"/>
    <property type="match status" value="1"/>
</dbReference>
<evidence type="ECO:0000259" key="1">
    <source>
        <dbReference type="PROSITE" id="PS50943"/>
    </source>
</evidence>
<dbReference type="Pfam" id="PF13560">
    <property type="entry name" value="HTH_31"/>
    <property type="match status" value="1"/>
</dbReference>
<dbReference type="InterPro" id="IPR001387">
    <property type="entry name" value="Cro/C1-type_HTH"/>
</dbReference>
<comment type="caution">
    <text evidence="2">The sequence shown here is derived from an EMBL/GenBank/DDBJ whole genome shotgun (WGS) entry which is preliminary data.</text>
</comment>
<dbReference type="AlphaFoldDB" id="A0A8J3ZTW2"/>
<keyword evidence="3" id="KW-1185">Reference proteome</keyword>
<dbReference type="RefSeq" id="WP_203927925.1">
    <property type="nucleotide sequence ID" value="NZ_BOPH01000034.1"/>
</dbReference>
<dbReference type="Gene3D" id="1.10.260.40">
    <property type="entry name" value="lambda repressor-like DNA-binding domains"/>
    <property type="match status" value="1"/>
</dbReference>